<keyword evidence="3" id="KW-1185">Reference proteome</keyword>
<evidence type="ECO:0000313" key="2">
    <source>
        <dbReference type="EMBL" id="KAF2482868.1"/>
    </source>
</evidence>
<reference evidence="2" key="1">
    <citation type="journal article" date="2020" name="Stud. Mycol.">
        <title>101 Dothideomycetes genomes: a test case for predicting lifestyles and emergence of pathogens.</title>
        <authorList>
            <person name="Haridas S."/>
            <person name="Albert R."/>
            <person name="Binder M."/>
            <person name="Bloem J."/>
            <person name="Labutti K."/>
            <person name="Salamov A."/>
            <person name="Andreopoulos B."/>
            <person name="Baker S."/>
            <person name="Barry K."/>
            <person name="Bills G."/>
            <person name="Bluhm B."/>
            <person name="Cannon C."/>
            <person name="Castanera R."/>
            <person name="Culley D."/>
            <person name="Daum C."/>
            <person name="Ezra D."/>
            <person name="Gonzalez J."/>
            <person name="Henrissat B."/>
            <person name="Kuo A."/>
            <person name="Liang C."/>
            <person name="Lipzen A."/>
            <person name="Lutzoni F."/>
            <person name="Magnuson J."/>
            <person name="Mondo S."/>
            <person name="Nolan M."/>
            <person name="Ohm R."/>
            <person name="Pangilinan J."/>
            <person name="Park H.-J."/>
            <person name="Ramirez L."/>
            <person name="Alfaro M."/>
            <person name="Sun H."/>
            <person name="Tritt A."/>
            <person name="Yoshinaga Y."/>
            <person name="Zwiers L.-H."/>
            <person name="Turgeon B."/>
            <person name="Goodwin S."/>
            <person name="Spatafora J."/>
            <person name="Crous P."/>
            <person name="Grigoriev I."/>
        </authorList>
    </citation>
    <scope>NUCLEOTIDE SEQUENCE</scope>
    <source>
        <strain evidence="2">CBS 113389</strain>
    </source>
</reference>
<evidence type="ECO:0000256" key="1">
    <source>
        <dbReference type="SAM" id="SignalP"/>
    </source>
</evidence>
<feature type="signal peptide" evidence="1">
    <location>
        <begin position="1"/>
        <end position="18"/>
    </location>
</feature>
<dbReference type="OrthoDB" id="3643441at2759"/>
<gene>
    <name evidence="2" type="ORF">BDY17DRAFT_309974</name>
</gene>
<dbReference type="EMBL" id="MU001635">
    <property type="protein sequence ID" value="KAF2482868.1"/>
    <property type="molecule type" value="Genomic_DNA"/>
</dbReference>
<name>A0A6A6PRW0_9PEZI</name>
<dbReference type="Proteomes" id="UP000799767">
    <property type="component" value="Unassembled WGS sequence"/>
</dbReference>
<accession>A0A6A6PRW0</accession>
<proteinExistence type="predicted"/>
<dbReference type="RefSeq" id="XP_033589438.1">
    <property type="nucleotide sequence ID" value="XM_033735388.1"/>
</dbReference>
<organism evidence="2 3">
    <name type="scientific">Neohortaea acidophila</name>
    <dbReference type="NCBI Taxonomy" id="245834"/>
    <lineage>
        <taxon>Eukaryota</taxon>
        <taxon>Fungi</taxon>
        <taxon>Dikarya</taxon>
        <taxon>Ascomycota</taxon>
        <taxon>Pezizomycotina</taxon>
        <taxon>Dothideomycetes</taxon>
        <taxon>Dothideomycetidae</taxon>
        <taxon>Mycosphaerellales</taxon>
        <taxon>Teratosphaeriaceae</taxon>
        <taxon>Neohortaea</taxon>
    </lineage>
</organism>
<sequence>MYFQSLAVAVPLLSLVAAAPFEEAKLEARQSCTFAQKVAGIQHEIDTITSHSFTDANQIPLAPLATRTFLVTPAELGGKVTLPPINVGVTAETVRAELVGLATVLFASVPGPNHATYINNANGSVTADFIQNDNIVLPSEHVREIHYFNSDCQITEILGYVNGPLICPDGASPVSNAVVEQLCAELEAATSSS</sequence>
<feature type="chain" id="PRO_5025449862" evidence="1">
    <location>
        <begin position="19"/>
        <end position="193"/>
    </location>
</feature>
<dbReference type="AlphaFoldDB" id="A0A6A6PRW0"/>
<keyword evidence="1" id="KW-0732">Signal</keyword>
<evidence type="ECO:0000313" key="3">
    <source>
        <dbReference type="Proteomes" id="UP000799767"/>
    </source>
</evidence>
<dbReference type="GeneID" id="54476390"/>
<protein>
    <submittedName>
        <fullName evidence="2">Uncharacterized protein</fullName>
    </submittedName>
</protein>